<reference evidence="2" key="1">
    <citation type="journal article" date="2019" name="Int. J. Syst. Evol. Microbiol.">
        <title>The Global Catalogue of Microorganisms (GCM) 10K type strain sequencing project: providing services to taxonomists for standard genome sequencing and annotation.</title>
        <authorList>
            <consortium name="The Broad Institute Genomics Platform"/>
            <consortium name="The Broad Institute Genome Sequencing Center for Infectious Disease"/>
            <person name="Wu L."/>
            <person name="Ma J."/>
        </authorList>
    </citation>
    <scope>NUCLEOTIDE SEQUENCE [LARGE SCALE GENOMIC DNA]</scope>
    <source>
        <strain evidence="2">CCUG 56042</strain>
    </source>
</reference>
<accession>A0ABW0JDZ1</accession>
<dbReference type="EMBL" id="JBHSMP010000028">
    <property type="protein sequence ID" value="MFC5431070.1"/>
    <property type="molecule type" value="Genomic_DNA"/>
</dbReference>
<keyword evidence="2" id="KW-1185">Reference proteome</keyword>
<protein>
    <submittedName>
        <fullName evidence="1">Uncharacterized protein</fullName>
    </submittedName>
</protein>
<dbReference type="RefSeq" id="WP_377714034.1">
    <property type="nucleotide sequence ID" value="NZ_JBHSMP010000028.1"/>
</dbReference>
<evidence type="ECO:0000313" key="2">
    <source>
        <dbReference type="Proteomes" id="UP001596103"/>
    </source>
</evidence>
<gene>
    <name evidence="1" type="ORF">ACFPTO_20025</name>
</gene>
<comment type="caution">
    <text evidence="1">The sequence shown here is derived from an EMBL/GenBank/DDBJ whole genome shotgun (WGS) entry which is preliminary data.</text>
</comment>
<dbReference type="Proteomes" id="UP001596103">
    <property type="component" value="Unassembled WGS sequence"/>
</dbReference>
<organism evidence="1 2">
    <name type="scientific">Paraburkholderia denitrificans</name>
    <dbReference type="NCBI Taxonomy" id="694025"/>
    <lineage>
        <taxon>Bacteria</taxon>
        <taxon>Pseudomonadati</taxon>
        <taxon>Pseudomonadota</taxon>
        <taxon>Betaproteobacteria</taxon>
        <taxon>Burkholderiales</taxon>
        <taxon>Burkholderiaceae</taxon>
        <taxon>Paraburkholderia</taxon>
    </lineage>
</organism>
<sequence length="57" mass="6013">MAKMRGKLMLAGKTGKIAMGAIMVAIAVLILSGADKTIEARLVSHSPAWLTALTTRF</sequence>
<name>A0ABW0JDZ1_9BURK</name>
<proteinExistence type="predicted"/>
<evidence type="ECO:0000313" key="1">
    <source>
        <dbReference type="EMBL" id="MFC5431070.1"/>
    </source>
</evidence>